<proteinExistence type="predicted"/>
<accession>A0A1V5ZMG3</accession>
<dbReference type="InterPro" id="IPR032675">
    <property type="entry name" value="LRR_dom_sf"/>
</dbReference>
<sequence>MVLLFVWFFSTLDFGMSYAQTEGLLSKETIISMGCPTDAITCELSNRSITTIESDAFVNHTQLQVLNLSFNQLTGLD</sequence>
<evidence type="ECO:0000313" key="1">
    <source>
        <dbReference type="EMBL" id="OQB41268.1"/>
    </source>
</evidence>
<dbReference type="SUPFAM" id="SSF52058">
    <property type="entry name" value="L domain-like"/>
    <property type="match status" value="1"/>
</dbReference>
<dbReference type="Proteomes" id="UP000485621">
    <property type="component" value="Unassembled WGS sequence"/>
</dbReference>
<protein>
    <submittedName>
        <fullName evidence="1">Uncharacterized protein</fullName>
    </submittedName>
</protein>
<organism evidence="1">
    <name type="scientific">candidate division CPR1 bacterium ADurb.Bin160</name>
    <dbReference type="NCBI Taxonomy" id="1852826"/>
    <lineage>
        <taxon>Bacteria</taxon>
        <taxon>candidate division CPR1</taxon>
    </lineage>
</organism>
<dbReference type="AlphaFoldDB" id="A0A1V5ZMG3"/>
<reference evidence="1" key="1">
    <citation type="submission" date="2017-02" db="EMBL/GenBank/DDBJ databases">
        <title>Delving into the versatile metabolic prowess of the omnipresent phylum Bacteroidetes.</title>
        <authorList>
            <person name="Nobu M.K."/>
            <person name="Mei R."/>
            <person name="Narihiro T."/>
            <person name="Kuroda K."/>
            <person name="Liu W.-T."/>
        </authorList>
    </citation>
    <scope>NUCLEOTIDE SEQUENCE</scope>
    <source>
        <strain evidence="1">ADurb.Bin160</strain>
    </source>
</reference>
<name>A0A1V5ZMG3_9BACT</name>
<comment type="caution">
    <text evidence="1">The sequence shown here is derived from an EMBL/GenBank/DDBJ whole genome shotgun (WGS) entry which is preliminary data.</text>
</comment>
<gene>
    <name evidence="1" type="ORF">BWY04_00947</name>
</gene>
<dbReference type="Gene3D" id="3.80.10.10">
    <property type="entry name" value="Ribonuclease Inhibitor"/>
    <property type="match status" value="1"/>
</dbReference>
<dbReference type="EMBL" id="MWDB01000020">
    <property type="protein sequence ID" value="OQB41268.1"/>
    <property type="molecule type" value="Genomic_DNA"/>
</dbReference>